<organism evidence="1 2">
    <name type="scientific">Echinops telfairi</name>
    <name type="common">Lesser hedgehog tenrec</name>
    <dbReference type="NCBI Taxonomy" id="9371"/>
    <lineage>
        <taxon>Eukaryota</taxon>
        <taxon>Metazoa</taxon>
        <taxon>Chordata</taxon>
        <taxon>Craniata</taxon>
        <taxon>Vertebrata</taxon>
        <taxon>Euteleostomi</taxon>
        <taxon>Mammalia</taxon>
        <taxon>Eutheria</taxon>
        <taxon>Afrotheria</taxon>
        <taxon>Tenrecidae</taxon>
        <taxon>Tenrecinae</taxon>
        <taxon>Echinops</taxon>
    </lineage>
</organism>
<evidence type="ECO:0000313" key="1">
    <source>
        <dbReference type="Proteomes" id="UP000694863"/>
    </source>
</evidence>
<keyword evidence="1" id="KW-1185">Reference proteome</keyword>
<accession>A0AC55DNF7</accession>
<dbReference type="RefSeq" id="XP_045153273.1">
    <property type="nucleotide sequence ID" value="XM_045297338.1"/>
</dbReference>
<proteinExistence type="predicted"/>
<sequence length="316" mass="33274">MTLPGQGWELGLPTPLLPQPVSPQRAGACKELEEPIKVPRTRDPARAQELPYGWGSARTGGLPACGVGSRQHHLVFSPCLNHARPMGNQAQRVATIHRGSRAGSAVPPAPEALGGAGKGVGRGEAGSPVAHPLPSWWRPSPGRCCPLPSGAHQLCSGGPCPPVSASGHLYLTHRILRDTHTWAHMHAWAHSQRVMPETLQLRPPGDPTTPARLSAAAPSLPLQHQTGFWELCRQATCPWSPSSEGLRTEGMGWGQVAKTCVPFSPEMHRAGSLLSEIPPPVAPASVVSLLSSQDRTGEPRGPRAHVSGAAGHSPSP</sequence>
<protein>
    <submittedName>
        <fullName evidence="2">Uncharacterized protein LOC123522500</fullName>
    </submittedName>
</protein>
<dbReference type="Proteomes" id="UP000694863">
    <property type="component" value="Unplaced"/>
</dbReference>
<gene>
    <name evidence="2" type="primary">LOC123522500</name>
</gene>
<evidence type="ECO:0000313" key="2">
    <source>
        <dbReference type="RefSeq" id="XP_045153273.1"/>
    </source>
</evidence>
<reference evidence="2" key="1">
    <citation type="submission" date="2025-08" db="UniProtKB">
        <authorList>
            <consortium name="RefSeq"/>
        </authorList>
    </citation>
    <scope>IDENTIFICATION</scope>
</reference>
<name>A0AC55DNF7_ECHTE</name>